<dbReference type="Pfam" id="PF22691">
    <property type="entry name" value="Thiolase_C_1"/>
    <property type="match status" value="1"/>
</dbReference>
<gene>
    <name evidence="3" type="ORF">Dfulv_15395</name>
</gene>
<dbReference type="InterPro" id="IPR055140">
    <property type="entry name" value="Thiolase_C_2"/>
</dbReference>
<evidence type="ECO:0000313" key="3">
    <source>
        <dbReference type="EMBL" id="UWP85543.1"/>
    </source>
</evidence>
<dbReference type="SUPFAM" id="SSF53901">
    <property type="entry name" value="Thiolase-like"/>
    <property type="match status" value="2"/>
</dbReference>
<dbReference type="PIRSF" id="PIRSF000429">
    <property type="entry name" value="Ac-CoA_Ac_transf"/>
    <property type="match status" value="1"/>
</dbReference>
<dbReference type="InterPro" id="IPR016039">
    <property type="entry name" value="Thiolase-like"/>
</dbReference>
<dbReference type="InterPro" id="IPR002155">
    <property type="entry name" value="Thiolase"/>
</dbReference>
<dbReference type="PANTHER" id="PTHR42870">
    <property type="entry name" value="ACETYL-COA C-ACETYLTRANSFERASE"/>
    <property type="match status" value="1"/>
</dbReference>
<dbReference type="Gene3D" id="3.40.47.10">
    <property type="match status" value="1"/>
</dbReference>
<name>A0ABY5WA22_9ACTN</name>
<keyword evidence="4" id="KW-1185">Reference proteome</keyword>
<feature type="domain" description="Thiolase N-terminal" evidence="1">
    <location>
        <begin position="1"/>
        <end position="211"/>
    </location>
</feature>
<reference evidence="3" key="2">
    <citation type="submission" date="2022-09" db="EMBL/GenBank/DDBJ databases">
        <title>Biosynthetic gene clusters of Dactylosporangioum fulvum.</title>
        <authorList>
            <person name="Caradec T."/>
        </authorList>
    </citation>
    <scope>NUCLEOTIDE SEQUENCE</scope>
    <source>
        <strain evidence="3">NRRL B-16292</strain>
    </source>
</reference>
<dbReference type="PANTHER" id="PTHR42870:SF1">
    <property type="entry name" value="NON-SPECIFIC LIPID-TRANSFER PROTEIN-LIKE 2"/>
    <property type="match status" value="1"/>
</dbReference>
<protein>
    <submittedName>
        <fullName evidence="3">Thiolase family protein</fullName>
    </submittedName>
</protein>
<evidence type="ECO:0000259" key="1">
    <source>
        <dbReference type="Pfam" id="PF00108"/>
    </source>
</evidence>
<organism evidence="3 4">
    <name type="scientific">Dactylosporangium fulvum</name>
    <dbReference type="NCBI Taxonomy" id="53359"/>
    <lineage>
        <taxon>Bacteria</taxon>
        <taxon>Bacillati</taxon>
        <taxon>Actinomycetota</taxon>
        <taxon>Actinomycetes</taxon>
        <taxon>Micromonosporales</taxon>
        <taxon>Micromonosporaceae</taxon>
        <taxon>Dactylosporangium</taxon>
    </lineage>
</organism>
<proteinExistence type="predicted"/>
<evidence type="ECO:0000313" key="4">
    <source>
        <dbReference type="Proteomes" id="UP001059617"/>
    </source>
</evidence>
<sequence>MTSFGKFADRSLGSLAREACIEALRDAQTAPQAVEMIACGCARSGSLQARESGVGQLVGWEVGIQGVPVYNEKAFCASGAMAFNVANLAVTGGEHDIALVVGVERMSTRNGKGRPLTSDGMVLEGEQGFTPPAYYAMAARRHMDVYGTTREQIAAVAVKNRRAASLNPKAQYREPITIDDVVGSRPVAGPLHLLDCCPTGDGAAAAIIVSERGAERLGIDPQVEILASIVGSGYYAEQRRDMTSFTLDRHTAKRAYERAQLGPEDIHVAEVHDSFSIAEIIHYEDLGLCEAGEGGKLVESGDTSLGGRLPVNPSGGLLNRGHPLGATGVAQIVELADQLRGRAGERQVPGARHALAHISGGFQEGDFATSGITILARIGATES</sequence>
<dbReference type="InterPro" id="IPR020616">
    <property type="entry name" value="Thiolase_N"/>
</dbReference>
<evidence type="ECO:0000259" key="2">
    <source>
        <dbReference type="Pfam" id="PF22691"/>
    </source>
</evidence>
<dbReference type="Proteomes" id="UP001059617">
    <property type="component" value="Chromosome"/>
</dbReference>
<reference evidence="3" key="1">
    <citation type="submission" date="2021-04" db="EMBL/GenBank/DDBJ databases">
        <authorList>
            <person name="Hartkoorn R.C."/>
            <person name="Beaudoing E."/>
            <person name="Hot D."/>
        </authorList>
    </citation>
    <scope>NUCLEOTIDE SEQUENCE</scope>
    <source>
        <strain evidence="3">NRRL B-16292</strain>
    </source>
</reference>
<dbReference type="RefSeq" id="WP_259863673.1">
    <property type="nucleotide sequence ID" value="NZ_BAAAST010000014.1"/>
</dbReference>
<feature type="domain" description="Thiolase C-terminal" evidence="2">
    <location>
        <begin position="235"/>
        <end position="364"/>
    </location>
</feature>
<dbReference type="EMBL" id="CP073720">
    <property type="protein sequence ID" value="UWP85543.1"/>
    <property type="molecule type" value="Genomic_DNA"/>
</dbReference>
<dbReference type="Pfam" id="PF00108">
    <property type="entry name" value="Thiolase_N"/>
    <property type="match status" value="1"/>
</dbReference>
<dbReference type="CDD" id="cd00829">
    <property type="entry name" value="SCP-x_thiolase"/>
    <property type="match status" value="1"/>
</dbReference>
<accession>A0ABY5WA22</accession>